<organism evidence="3 4">
    <name type="scientific">Cochliobolus heterostrophus (strain C5 / ATCC 48332 / race O)</name>
    <name type="common">Southern corn leaf blight fungus</name>
    <name type="synonym">Bipolaris maydis</name>
    <dbReference type="NCBI Taxonomy" id="701091"/>
    <lineage>
        <taxon>Eukaryota</taxon>
        <taxon>Fungi</taxon>
        <taxon>Dikarya</taxon>
        <taxon>Ascomycota</taxon>
        <taxon>Pezizomycotina</taxon>
        <taxon>Dothideomycetes</taxon>
        <taxon>Pleosporomycetidae</taxon>
        <taxon>Pleosporales</taxon>
        <taxon>Pleosporineae</taxon>
        <taxon>Pleosporaceae</taxon>
        <taxon>Bipolaris</taxon>
    </lineage>
</organism>
<reference evidence="4" key="2">
    <citation type="journal article" date="2013" name="PLoS Genet.">
        <title>Comparative genome structure, secondary metabolite, and effector coding capacity across Cochliobolus pathogens.</title>
        <authorList>
            <person name="Condon B.J."/>
            <person name="Leng Y."/>
            <person name="Wu D."/>
            <person name="Bushley K.E."/>
            <person name="Ohm R.A."/>
            <person name="Otillar R."/>
            <person name="Martin J."/>
            <person name="Schackwitz W."/>
            <person name="Grimwood J."/>
            <person name="MohdZainudin N."/>
            <person name="Xue C."/>
            <person name="Wang R."/>
            <person name="Manning V.A."/>
            <person name="Dhillon B."/>
            <person name="Tu Z.J."/>
            <person name="Steffenson B.J."/>
            <person name="Salamov A."/>
            <person name="Sun H."/>
            <person name="Lowry S."/>
            <person name="LaButti K."/>
            <person name="Han J."/>
            <person name="Copeland A."/>
            <person name="Lindquist E."/>
            <person name="Barry K."/>
            <person name="Schmutz J."/>
            <person name="Baker S.E."/>
            <person name="Ciuffetti L.M."/>
            <person name="Grigoriev I.V."/>
            <person name="Zhong S."/>
            <person name="Turgeon B.G."/>
        </authorList>
    </citation>
    <scope>NUCLEOTIDE SEQUENCE [LARGE SCALE GENOMIC DNA]</scope>
    <source>
        <strain evidence="4">C5 / ATCC 48332 / race O</strain>
    </source>
</reference>
<dbReference type="OrthoDB" id="3688622at2759"/>
<feature type="region of interest" description="Disordered" evidence="1">
    <location>
        <begin position="313"/>
        <end position="361"/>
    </location>
</feature>
<accession>M2UF85</accession>
<protein>
    <submittedName>
        <fullName evidence="3">Uncharacterized protein</fullName>
    </submittedName>
</protein>
<proteinExistence type="predicted"/>
<name>M2UF85_COCH5</name>
<dbReference type="Proteomes" id="UP000016936">
    <property type="component" value="Unassembled WGS sequence"/>
</dbReference>
<evidence type="ECO:0000256" key="2">
    <source>
        <dbReference type="SAM" id="Phobius"/>
    </source>
</evidence>
<keyword evidence="4" id="KW-1185">Reference proteome</keyword>
<keyword evidence="2" id="KW-0472">Membrane</keyword>
<evidence type="ECO:0000313" key="4">
    <source>
        <dbReference type="Proteomes" id="UP000016936"/>
    </source>
</evidence>
<reference evidence="3 4" key="1">
    <citation type="journal article" date="2012" name="PLoS Pathog.">
        <title>Diverse lifestyles and strategies of plant pathogenesis encoded in the genomes of eighteen Dothideomycetes fungi.</title>
        <authorList>
            <person name="Ohm R.A."/>
            <person name="Feau N."/>
            <person name="Henrissat B."/>
            <person name="Schoch C.L."/>
            <person name="Horwitz B.A."/>
            <person name="Barry K.W."/>
            <person name="Condon B.J."/>
            <person name="Copeland A.C."/>
            <person name="Dhillon B."/>
            <person name="Glaser F."/>
            <person name="Hesse C.N."/>
            <person name="Kosti I."/>
            <person name="LaButti K."/>
            <person name="Lindquist E.A."/>
            <person name="Lucas S."/>
            <person name="Salamov A.A."/>
            <person name="Bradshaw R.E."/>
            <person name="Ciuffetti L."/>
            <person name="Hamelin R.C."/>
            <person name="Kema G.H.J."/>
            <person name="Lawrence C."/>
            <person name="Scott J.A."/>
            <person name="Spatafora J.W."/>
            <person name="Turgeon B.G."/>
            <person name="de Wit P.J.G.M."/>
            <person name="Zhong S."/>
            <person name="Goodwin S.B."/>
            <person name="Grigoriev I.V."/>
        </authorList>
    </citation>
    <scope>NUCLEOTIDE SEQUENCE [LARGE SCALE GENOMIC DNA]</scope>
    <source>
        <strain evidence="4">C5 / ATCC 48332 / race O</strain>
    </source>
</reference>
<gene>
    <name evidence="3" type="ORF">COCHEDRAFT_1099282</name>
</gene>
<dbReference type="OMA" id="PPAYHKV"/>
<keyword evidence="2" id="KW-1133">Transmembrane helix</keyword>
<feature type="region of interest" description="Disordered" evidence="1">
    <location>
        <begin position="13"/>
        <end position="34"/>
    </location>
</feature>
<sequence>MSADLPAFWFPPSGPALPPLPESTLEPKPPEDDPRWYGTIESVGDLHWYMHNLLRNEENYMNGEFSWKETNIHAGDVIVPIPRYPDYFAHDIEKNVGVSAWEMWCFRCPSTVDPEEPERDPITGFPFCGRSILSMEPLTYHSYQSASQAVSPDLEVPYSTVPGADSVMACVIEQQIVPQFYREKFPEAHLAKIITKPFIVSSSPRNSNPNTRYRYNETYPQGVFDFEFQQAMSSSSSYSYYQPDPTPPPSSTTDFWDWYDDYTPTSVSNPAAFKTNSTRDSPSAGIIIGIIVPIALAIGIIACIGKRSRDKQLRATASSAPPMNTNPQADARRQAALAARVSPTAAVPATEQADEDDMLPPAYHKVVSNVERMDIERRMHAERTAPAGWPPTYTDAQHAELTTVTQPDPVASVPGRSQAPYPALPSSPAR</sequence>
<feature type="region of interest" description="Disordered" evidence="1">
    <location>
        <begin position="405"/>
        <end position="430"/>
    </location>
</feature>
<dbReference type="EMBL" id="KB445575">
    <property type="protein sequence ID" value="EMD92341.1"/>
    <property type="molecule type" value="Genomic_DNA"/>
</dbReference>
<dbReference type="HOGENOM" id="CLU_645550_0_0_1"/>
<evidence type="ECO:0000313" key="3">
    <source>
        <dbReference type="EMBL" id="EMD92341.1"/>
    </source>
</evidence>
<evidence type="ECO:0000256" key="1">
    <source>
        <dbReference type="SAM" id="MobiDB-lite"/>
    </source>
</evidence>
<keyword evidence="2" id="KW-0812">Transmembrane</keyword>
<feature type="transmembrane region" description="Helical" evidence="2">
    <location>
        <begin position="284"/>
        <end position="304"/>
    </location>
</feature>
<feature type="compositionally biased region" description="Polar residues" evidence="1">
    <location>
        <begin position="315"/>
        <end position="327"/>
    </location>
</feature>
<dbReference type="AlphaFoldDB" id="M2UF85"/>